<evidence type="ECO:0000256" key="5">
    <source>
        <dbReference type="ARBA" id="ARBA00022763"/>
    </source>
</evidence>
<keyword evidence="1 10" id="KW-0235">DNA replication</keyword>
<evidence type="ECO:0000259" key="11">
    <source>
        <dbReference type="SMART" id="SM00484"/>
    </source>
</evidence>
<dbReference type="NCBIfam" id="TIGR03674">
    <property type="entry name" value="fen_arch"/>
    <property type="match status" value="1"/>
</dbReference>
<evidence type="ECO:0000313" key="16">
    <source>
        <dbReference type="Proteomes" id="UP001060771"/>
    </source>
</evidence>
<dbReference type="GO" id="GO:0000287">
    <property type="term" value="F:magnesium ion binding"/>
    <property type="evidence" value="ECO:0007669"/>
    <property type="project" value="UniProtKB-UniRule"/>
</dbReference>
<accession>A0A830E2B6</accession>
<dbReference type="PRINTS" id="PR00853">
    <property type="entry name" value="XPGRADSUPER"/>
</dbReference>
<dbReference type="InterPro" id="IPR008918">
    <property type="entry name" value="HhH2"/>
</dbReference>
<evidence type="ECO:0000256" key="9">
    <source>
        <dbReference type="ARBA" id="ARBA00023204"/>
    </source>
</evidence>
<feature type="binding site" evidence="10">
    <location>
        <position position="31"/>
    </location>
    <ligand>
        <name>Mg(2+)</name>
        <dbReference type="ChEBI" id="CHEBI:18420"/>
        <label>1</label>
    </ligand>
</feature>
<keyword evidence="16" id="KW-1185">Reference proteome</keyword>
<dbReference type="FunFam" id="3.40.50.1010:FF:000016">
    <property type="entry name" value="Flap endonuclease 1"/>
    <property type="match status" value="1"/>
</dbReference>
<keyword evidence="5 10" id="KW-0227">DNA damage</keyword>
<dbReference type="Proteomes" id="UP001060771">
    <property type="component" value="Chromosome"/>
</dbReference>
<evidence type="ECO:0000256" key="1">
    <source>
        <dbReference type="ARBA" id="ARBA00022705"/>
    </source>
</evidence>
<keyword evidence="3 10" id="KW-0479">Metal-binding</keyword>
<dbReference type="RefSeq" id="WP_188603447.1">
    <property type="nucleotide sequence ID" value="NZ_AP026830.1"/>
</dbReference>
<dbReference type="CDD" id="cd09903">
    <property type="entry name" value="H3TH_FEN1-Arc"/>
    <property type="match status" value="1"/>
</dbReference>
<dbReference type="SMART" id="SM00485">
    <property type="entry name" value="XPGN"/>
    <property type="match status" value="1"/>
</dbReference>
<comment type="function">
    <text evidence="10">Structure-specific nuclease with 5'-flap endonuclease and 5'-3' exonuclease activities involved in DNA replication and repair. During DNA replication, cleaves the 5'-overhanging flap structure that is generated by displacement synthesis when DNA polymerase encounters the 5'-end of a downstream Okazaki fragment. Binds the unpaired 3'-DNA end and kinks the DNA to facilitate 5' cleavage specificity. Cleaves one nucleotide into the double-stranded DNA from the junction in flap DNA, leaving a nick for ligation. Also involved in the base excision repair (BER) pathway. Acts as a genome stabilization factor that prevents flaps from equilibrating into structurs that lead to duplications and deletions. Also possesses 5'-3' exonuclease activity on nicked or gapped double-stranded DNA.</text>
</comment>
<dbReference type="InterPro" id="IPR006085">
    <property type="entry name" value="XPG_DNA_repair_N"/>
</dbReference>
<feature type="binding site" evidence="10">
    <location>
        <position position="158"/>
    </location>
    <ligand>
        <name>Mg(2+)</name>
        <dbReference type="ChEBI" id="CHEBI:18420"/>
        <label>1</label>
    </ligand>
</feature>
<dbReference type="SMART" id="SM00484">
    <property type="entry name" value="XPGI"/>
    <property type="match status" value="1"/>
</dbReference>
<dbReference type="FunFam" id="1.10.150.20:FF:000030">
    <property type="entry name" value="Flap endonuclease GEN-like 1"/>
    <property type="match status" value="1"/>
</dbReference>
<comment type="subunit">
    <text evidence="10">Interacts with PCNA. PCNA stimulates the nuclease activity without altering cleavage specificity.</text>
</comment>
<dbReference type="GO" id="GO:0043137">
    <property type="term" value="P:DNA replication, removal of RNA primer"/>
    <property type="evidence" value="ECO:0007669"/>
    <property type="project" value="UniProtKB-UniRule"/>
</dbReference>
<evidence type="ECO:0000313" key="15">
    <source>
        <dbReference type="Proteomes" id="UP000657075"/>
    </source>
</evidence>
<evidence type="ECO:0000256" key="7">
    <source>
        <dbReference type="ARBA" id="ARBA00022839"/>
    </source>
</evidence>
<dbReference type="InterPro" id="IPR019973">
    <property type="entry name" value="Flap_endonuc_arc"/>
</dbReference>
<keyword evidence="4 10" id="KW-0255">Endonuclease</keyword>
<keyword evidence="8 10" id="KW-0460">Magnesium</keyword>
<dbReference type="GO" id="GO:0008409">
    <property type="term" value="F:5'-3' exonuclease activity"/>
    <property type="evidence" value="ECO:0007669"/>
    <property type="project" value="UniProtKB-UniRule"/>
</dbReference>
<feature type="domain" description="XPG N-terminal" evidence="12">
    <location>
        <begin position="1"/>
        <end position="105"/>
    </location>
</feature>
<organism evidence="14 15">
    <name type="scientific">Vulcanisaeta souniana JCM 11219</name>
    <dbReference type="NCBI Taxonomy" id="1293586"/>
    <lineage>
        <taxon>Archaea</taxon>
        <taxon>Thermoproteota</taxon>
        <taxon>Thermoprotei</taxon>
        <taxon>Thermoproteales</taxon>
        <taxon>Thermoproteaceae</taxon>
        <taxon>Vulcanisaeta</taxon>
    </lineage>
</organism>
<reference evidence="14" key="1">
    <citation type="journal article" date="2014" name="Int. J. Syst. Evol. Microbiol.">
        <title>Complete genome sequence of Corynebacterium casei LMG S-19264T (=DSM 44701T), isolated from a smear-ripened cheese.</title>
        <authorList>
            <consortium name="US DOE Joint Genome Institute (JGI-PGF)"/>
            <person name="Walter F."/>
            <person name="Albersmeier A."/>
            <person name="Kalinowski J."/>
            <person name="Ruckert C."/>
        </authorList>
    </citation>
    <scope>NUCLEOTIDE SEQUENCE</scope>
    <source>
        <strain evidence="14">JCM 11219</strain>
    </source>
</reference>
<dbReference type="SUPFAM" id="SSF47807">
    <property type="entry name" value="5' to 3' exonuclease, C-terminal subdomain"/>
    <property type="match status" value="1"/>
</dbReference>
<evidence type="ECO:0000256" key="2">
    <source>
        <dbReference type="ARBA" id="ARBA00022722"/>
    </source>
</evidence>
<reference evidence="16" key="3">
    <citation type="submission" date="2022-09" db="EMBL/GenBank/DDBJ databases">
        <title>Complete genome sequence of Vulcanisaeta souniana.</title>
        <authorList>
            <person name="Kato S."/>
            <person name="Itoh T."/>
            <person name="Ohkuma M."/>
        </authorList>
    </citation>
    <scope>NUCLEOTIDE SEQUENCE [LARGE SCALE GENOMIC DNA]</scope>
    <source>
        <strain evidence="16">JCM 11219</strain>
    </source>
</reference>
<keyword evidence="7 10" id="KW-0269">Exonuclease</keyword>
<comment type="similarity">
    <text evidence="10">Belongs to the XPG/RAD2 endonuclease family. FEN1 subfamily.</text>
</comment>
<reference evidence="14" key="2">
    <citation type="submission" date="2020-09" db="EMBL/GenBank/DDBJ databases">
        <authorList>
            <person name="Sun Q."/>
            <person name="Ohkuma M."/>
        </authorList>
    </citation>
    <scope>NUCLEOTIDE SEQUENCE</scope>
    <source>
        <strain evidence="14">JCM 11219</strain>
    </source>
</reference>
<name>A0A830E2B6_9CREN</name>
<dbReference type="InterPro" id="IPR006084">
    <property type="entry name" value="XPG/Rad2"/>
</dbReference>
<feature type="binding site" evidence="10">
    <location>
        <position position="241"/>
    </location>
    <ligand>
        <name>Mg(2+)</name>
        <dbReference type="ChEBI" id="CHEBI:18420"/>
        <label>2</label>
    </ligand>
</feature>
<dbReference type="InterPro" id="IPR036279">
    <property type="entry name" value="5-3_exonuclease_C_sf"/>
</dbReference>
<dbReference type="HAMAP" id="MF_00614">
    <property type="entry name" value="Fen"/>
    <property type="match status" value="1"/>
</dbReference>
<dbReference type="PANTHER" id="PTHR11081">
    <property type="entry name" value="FLAP ENDONUCLEASE FAMILY MEMBER"/>
    <property type="match status" value="1"/>
</dbReference>
<dbReference type="InterPro" id="IPR023426">
    <property type="entry name" value="Flap_endonuc"/>
</dbReference>
<reference evidence="13" key="4">
    <citation type="journal article" date="2023" name="Microbiol. Resour. Announc.">
        <title>Complete Genome Sequence of Vulcanisaeta souniana Strain IC-059, a Hyperthermophilic Archaeon Isolated from Hot Spring Water in Japan.</title>
        <authorList>
            <person name="Kato S."/>
            <person name="Itoh T."/>
            <person name="Wu L."/>
            <person name="Ma J."/>
            <person name="Ohkuma M."/>
        </authorList>
    </citation>
    <scope>NUCLEOTIDE SEQUENCE</scope>
    <source>
        <strain evidence="13">JCM 11219</strain>
    </source>
</reference>
<dbReference type="EMBL" id="AP026830">
    <property type="protein sequence ID" value="BDR90964.1"/>
    <property type="molecule type" value="Genomic_DNA"/>
</dbReference>
<dbReference type="OrthoDB" id="9593at2157"/>
<evidence type="ECO:0000313" key="14">
    <source>
        <dbReference type="EMBL" id="GGI79655.1"/>
    </source>
</evidence>
<dbReference type="GO" id="GO:0003677">
    <property type="term" value="F:DNA binding"/>
    <property type="evidence" value="ECO:0007669"/>
    <property type="project" value="UniProtKB-UniRule"/>
</dbReference>
<evidence type="ECO:0000256" key="4">
    <source>
        <dbReference type="ARBA" id="ARBA00022759"/>
    </source>
</evidence>
<dbReference type="CDD" id="cd09867">
    <property type="entry name" value="PIN_FEN1"/>
    <property type="match status" value="1"/>
</dbReference>
<dbReference type="Gene3D" id="1.10.150.20">
    <property type="entry name" value="5' to 3' exonuclease, C-terminal subdomain"/>
    <property type="match status" value="1"/>
</dbReference>
<dbReference type="InterPro" id="IPR006086">
    <property type="entry name" value="XPG-I_dom"/>
</dbReference>
<keyword evidence="2 10" id="KW-0540">Nuclease</keyword>
<evidence type="ECO:0000256" key="3">
    <source>
        <dbReference type="ARBA" id="ARBA00022723"/>
    </source>
</evidence>
<dbReference type="Proteomes" id="UP000657075">
    <property type="component" value="Unassembled WGS sequence"/>
</dbReference>
<feature type="binding site" evidence="10">
    <location>
        <position position="179"/>
    </location>
    <ligand>
        <name>Mg(2+)</name>
        <dbReference type="ChEBI" id="CHEBI:18420"/>
        <label>2</label>
    </ligand>
</feature>
<evidence type="ECO:0000313" key="13">
    <source>
        <dbReference type="EMBL" id="BDR90964.1"/>
    </source>
</evidence>
<feature type="binding site" evidence="10">
    <location>
        <position position="177"/>
    </location>
    <ligand>
        <name>Mg(2+)</name>
        <dbReference type="ChEBI" id="CHEBI:18420"/>
        <label>2</label>
    </ligand>
</feature>
<dbReference type="GO" id="GO:0017108">
    <property type="term" value="F:5'-flap endonuclease activity"/>
    <property type="evidence" value="ECO:0007669"/>
    <property type="project" value="UniProtKB-UniRule"/>
</dbReference>
<dbReference type="EMBL" id="BMNM01000006">
    <property type="protein sequence ID" value="GGI79655.1"/>
    <property type="molecule type" value="Genomic_DNA"/>
</dbReference>
<comment type="cofactor">
    <cofactor evidence="10">
        <name>Mg(2+)</name>
        <dbReference type="ChEBI" id="CHEBI:18420"/>
    </cofactor>
    <text evidence="10">Binds 2 magnesium ions per subunit. They probably participate in the reaction catalyzed by the enzyme. May bind an additional third magnesium ion after substrate binding.</text>
</comment>
<dbReference type="PANTHER" id="PTHR11081:SF9">
    <property type="entry name" value="FLAP ENDONUCLEASE 1"/>
    <property type="match status" value="1"/>
</dbReference>
<feature type="domain" description="XPG-I" evidence="11">
    <location>
        <begin position="144"/>
        <end position="225"/>
    </location>
</feature>
<dbReference type="AlphaFoldDB" id="A0A830E2B6"/>
<dbReference type="GeneID" id="76205607"/>
<dbReference type="Pfam" id="PF00752">
    <property type="entry name" value="XPG_N"/>
    <property type="match status" value="1"/>
</dbReference>
<protein>
    <recommendedName>
        <fullName evidence="10">Flap endonuclease 1</fullName>
        <shortName evidence="10">FEN-1</shortName>
        <ecNumber evidence="10">3.1.-.-</ecNumber>
    </recommendedName>
    <alternativeName>
        <fullName evidence="10">Flap structure-specific endonuclease 1</fullName>
    </alternativeName>
</protein>
<dbReference type="EC" id="3.1.-.-" evidence="10"/>
<proteinExistence type="inferred from homology"/>
<sequence length="349" mass="39822">MGVTELGKLIPDSIRKTVDFAQLSNKIIALDAYNALYQFLASIRQPDGTLLMDSRGRVTSHLSGLLYRTINLLENRIWPIYVFDGKPPEEKTLEIVRRRRVREEAMDKWAKLLEEGKKEEARKYAQRALFLTDDMVNDAKKLLSLMGLPVVQAAADGEAQAALIAKENKAWAAGSQDYDSLLFGAPRLVRNLTITGRRKLPNKDEYIEVKPEILELNDVLKALKLRDRTQLIDLAILLGTDLNPDGIPGIGPQKALKLIQEFGSLEKLIQGPLKNVQFSMDPLKIRDYFLNPPYNPNYTIEFRQPNEKGIIELLVYEHDFNEDRVKNALERLRKAMSRRRESTLDSFFG</sequence>
<keyword evidence="6 10" id="KW-0378">Hydrolase</keyword>
<dbReference type="Gene3D" id="3.40.50.1010">
    <property type="entry name" value="5'-nuclease"/>
    <property type="match status" value="1"/>
</dbReference>
<comment type="caution">
    <text evidence="10">Lacks conserved residue(s) required for the propagation of feature annotation.</text>
</comment>
<dbReference type="GO" id="GO:0006281">
    <property type="term" value="P:DNA repair"/>
    <property type="evidence" value="ECO:0007669"/>
    <property type="project" value="UniProtKB-UniRule"/>
</dbReference>
<evidence type="ECO:0000259" key="12">
    <source>
        <dbReference type="SMART" id="SM00485"/>
    </source>
</evidence>
<dbReference type="Pfam" id="PF00867">
    <property type="entry name" value="XPG_I"/>
    <property type="match status" value="1"/>
</dbReference>
<evidence type="ECO:0000256" key="6">
    <source>
        <dbReference type="ARBA" id="ARBA00022801"/>
    </source>
</evidence>
<dbReference type="SUPFAM" id="SSF88723">
    <property type="entry name" value="PIN domain-like"/>
    <property type="match status" value="1"/>
</dbReference>
<feature type="binding site" evidence="10">
    <location>
        <position position="84"/>
    </location>
    <ligand>
        <name>Mg(2+)</name>
        <dbReference type="ChEBI" id="CHEBI:18420"/>
        <label>1</label>
    </ligand>
</feature>
<gene>
    <name evidence="10" type="primary">fen</name>
    <name evidence="14" type="ORF">GCM10007112_15730</name>
    <name evidence="13" type="ORF">Vsou_00570</name>
</gene>
<evidence type="ECO:0000256" key="8">
    <source>
        <dbReference type="ARBA" id="ARBA00022842"/>
    </source>
</evidence>
<keyword evidence="9 10" id="KW-0234">DNA repair</keyword>
<evidence type="ECO:0000256" key="10">
    <source>
        <dbReference type="HAMAP-Rule" id="MF_00614"/>
    </source>
</evidence>
<dbReference type="InterPro" id="IPR029060">
    <property type="entry name" value="PIN-like_dom_sf"/>
</dbReference>
<dbReference type="SMART" id="SM00279">
    <property type="entry name" value="HhH2"/>
    <property type="match status" value="1"/>
</dbReference>